<feature type="region of interest" description="Disordered" evidence="1">
    <location>
        <begin position="27"/>
        <end position="65"/>
    </location>
</feature>
<feature type="compositionally biased region" description="Polar residues" evidence="1">
    <location>
        <begin position="32"/>
        <end position="42"/>
    </location>
</feature>
<evidence type="ECO:0000313" key="2">
    <source>
        <dbReference type="EMBL" id="PON71745.1"/>
    </source>
</evidence>
<accession>A0A2P5DEL6</accession>
<dbReference type="AlphaFoldDB" id="A0A2P5DEL6"/>
<dbReference type="Proteomes" id="UP000237105">
    <property type="component" value="Unassembled WGS sequence"/>
</dbReference>
<name>A0A2P5DEL6_PARAD</name>
<protein>
    <submittedName>
        <fullName evidence="2">Uncharacterized protein</fullName>
    </submittedName>
</protein>
<organism evidence="2 3">
    <name type="scientific">Parasponia andersonii</name>
    <name type="common">Sponia andersonii</name>
    <dbReference type="NCBI Taxonomy" id="3476"/>
    <lineage>
        <taxon>Eukaryota</taxon>
        <taxon>Viridiplantae</taxon>
        <taxon>Streptophyta</taxon>
        <taxon>Embryophyta</taxon>
        <taxon>Tracheophyta</taxon>
        <taxon>Spermatophyta</taxon>
        <taxon>Magnoliopsida</taxon>
        <taxon>eudicotyledons</taxon>
        <taxon>Gunneridae</taxon>
        <taxon>Pentapetalae</taxon>
        <taxon>rosids</taxon>
        <taxon>fabids</taxon>
        <taxon>Rosales</taxon>
        <taxon>Cannabaceae</taxon>
        <taxon>Parasponia</taxon>
    </lineage>
</organism>
<reference evidence="3" key="1">
    <citation type="submission" date="2016-06" db="EMBL/GenBank/DDBJ databases">
        <title>Parallel loss of symbiosis genes in relatives of nitrogen-fixing non-legume Parasponia.</title>
        <authorList>
            <person name="Van Velzen R."/>
            <person name="Holmer R."/>
            <person name="Bu F."/>
            <person name="Rutten L."/>
            <person name="Van Zeijl A."/>
            <person name="Liu W."/>
            <person name="Santuari L."/>
            <person name="Cao Q."/>
            <person name="Sharma T."/>
            <person name="Shen D."/>
            <person name="Roswanjaya Y."/>
            <person name="Wardhani T."/>
            <person name="Kalhor M.S."/>
            <person name="Jansen J."/>
            <person name="Van den Hoogen J."/>
            <person name="Gungor B."/>
            <person name="Hartog M."/>
            <person name="Hontelez J."/>
            <person name="Verver J."/>
            <person name="Yang W.-C."/>
            <person name="Schijlen E."/>
            <person name="Repin R."/>
            <person name="Schilthuizen M."/>
            <person name="Schranz E."/>
            <person name="Heidstra R."/>
            <person name="Miyata K."/>
            <person name="Fedorova E."/>
            <person name="Kohlen W."/>
            <person name="Bisseling T."/>
            <person name="Smit S."/>
            <person name="Geurts R."/>
        </authorList>
    </citation>
    <scope>NUCLEOTIDE SEQUENCE [LARGE SCALE GENOMIC DNA]</scope>
    <source>
        <strain evidence="3">cv. WU1-14</strain>
    </source>
</reference>
<evidence type="ECO:0000256" key="1">
    <source>
        <dbReference type="SAM" id="MobiDB-lite"/>
    </source>
</evidence>
<comment type="caution">
    <text evidence="2">The sequence shown here is derived from an EMBL/GenBank/DDBJ whole genome shotgun (WGS) entry which is preliminary data.</text>
</comment>
<proteinExistence type="predicted"/>
<sequence length="65" mass="7120">MINGLKFKSRRGATGTERHFLAKVRGKFGNKNGKSSATSADDNLSLPPIRMDMHARDRPSPALPL</sequence>
<evidence type="ECO:0000313" key="3">
    <source>
        <dbReference type="Proteomes" id="UP000237105"/>
    </source>
</evidence>
<dbReference type="EMBL" id="JXTB01000043">
    <property type="protein sequence ID" value="PON71745.1"/>
    <property type="molecule type" value="Genomic_DNA"/>
</dbReference>
<gene>
    <name evidence="2" type="ORF">PanWU01x14_072000</name>
</gene>
<keyword evidence="3" id="KW-1185">Reference proteome</keyword>